<dbReference type="EMBL" id="FOMT01000001">
    <property type="protein sequence ID" value="SFD64252.1"/>
    <property type="molecule type" value="Genomic_DNA"/>
</dbReference>
<dbReference type="AlphaFoldDB" id="A0A1I1U0B2"/>
<keyword evidence="3" id="KW-1185">Reference proteome</keyword>
<evidence type="ECO:0000313" key="3">
    <source>
        <dbReference type="Proteomes" id="UP000198855"/>
    </source>
</evidence>
<reference evidence="3" key="1">
    <citation type="submission" date="2016-10" db="EMBL/GenBank/DDBJ databases">
        <authorList>
            <person name="Varghese N."/>
            <person name="Submissions S."/>
        </authorList>
    </citation>
    <scope>NUCLEOTIDE SEQUENCE [LARGE SCALE GENOMIC DNA]</scope>
    <source>
        <strain evidence="3">CGMCC 1.10784</strain>
    </source>
</reference>
<protein>
    <submittedName>
        <fullName evidence="2">Uncharacterized protein</fullName>
    </submittedName>
</protein>
<dbReference type="Proteomes" id="UP000198855">
    <property type="component" value="Unassembled WGS sequence"/>
</dbReference>
<organism evidence="2 3">
    <name type="scientific">Paenibacillus catalpae</name>
    <dbReference type="NCBI Taxonomy" id="1045775"/>
    <lineage>
        <taxon>Bacteria</taxon>
        <taxon>Bacillati</taxon>
        <taxon>Bacillota</taxon>
        <taxon>Bacilli</taxon>
        <taxon>Bacillales</taxon>
        <taxon>Paenibacillaceae</taxon>
        <taxon>Paenibacillus</taxon>
    </lineage>
</organism>
<sequence length="57" mass="6471">MTAKRAWCMAKVCSLHSETNEQRTRQDETGDARRKNDALQESGVAVINGNKFFIIED</sequence>
<proteinExistence type="predicted"/>
<evidence type="ECO:0000313" key="2">
    <source>
        <dbReference type="EMBL" id="SFD64252.1"/>
    </source>
</evidence>
<feature type="region of interest" description="Disordered" evidence="1">
    <location>
        <begin position="18"/>
        <end position="37"/>
    </location>
</feature>
<accession>A0A1I1U0B2</accession>
<dbReference type="RefSeq" id="WP_175532716.1">
    <property type="nucleotide sequence ID" value="NZ_FOMT01000001.1"/>
</dbReference>
<gene>
    <name evidence="2" type="ORF">SAMN05216378_0797</name>
</gene>
<evidence type="ECO:0000256" key="1">
    <source>
        <dbReference type="SAM" id="MobiDB-lite"/>
    </source>
</evidence>
<dbReference type="STRING" id="1045775.SAMN05216378_0797"/>
<name>A0A1I1U0B2_9BACL</name>